<evidence type="ECO:0000313" key="2">
    <source>
        <dbReference type="Proteomes" id="UP000037035"/>
    </source>
</evidence>
<organism evidence="1 2">
    <name type="scientific">Puccinia sorghi</name>
    <dbReference type="NCBI Taxonomy" id="27349"/>
    <lineage>
        <taxon>Eukaryota</taxon>
        <taxon>Fungi</taxon>
        <taxon>Dikarya</taxon>
        <taxon>Basidiomycota</taxon>
        <taxon>Pucciniomycotina</taxon>
        <taxon>Pucciniomycetes</taxon>
        <taxon>Pucciniales</taxon>
        <taxon>Pucciniaceae</taxon>
        <taxon>Puccinia</taxon>
    </lineage>
</organism>
<evidence type="ECO:0000313" key="1">
    <source>
        <dbReference type="EMBL" id="KNZ53182.1"/>
    </source>
</evidence>
<accession>A0A0L6UY61</accession>
<dbReference type="EMBL" id="LAVV01008297">
    <property type="protein sequence ID" value="KNZ53182.1"/>
    <property type="molecule type" value="Genomic_DNA"/>
</dbReference>
<sequence>MMKNNQFNSFWHGGYNLLECLFREFPPSKLKYIFDRIKIRGLGWPIFHFDRMSLFESTTSLYYSIKYSWLSGSSQLRKGRICATQQKLRRWFGWVAEPICPKQMGVVSQISKMQLFFTNFFGAMHLGHLVLFYHTLNSLKPNGLVYFRFNLIKSCEKEIHGFLNPLNSRHCNAKNLKMIFKFDLQPPFAYCKLVPQPTQTGAAKSSGSGIQRGWVSLQPHSFNDHNHVCGWDTSSWLSCCKLESLASLGKCPAFLGLKPEIVCWRRRMVRTLLVFRFPKNMKSCCSVSAIFMLPLSLFLAPGHSHQSILLLQLSQELTTLFSQISISDNHPMPSINFANPCSDIMLCAKFYSKVKIKLLPPPTNIPSLQNLFSILRFLISELKIQVVVLWKKKIILYGVDSFKLRKRKKERRRVEISTQQNINACDFQQLAIPNLYHIDSLHFLIGSLFFCFLHCFHFSAWITQLKHLVCISWLPRVSIFQQNIFSHGKHQIWEPSSPCSSPCLQQ</sequence>
<protein>
    <submittedName>
        <fullName evidence="1">Uncharacterized protein</fullName>
    </submittedName>
</protein>
<dbReference type="VEuPathDB" id="FungiDB:VP01_3315g1"/>
<comment type="caution">
    <text evidence="1">The sequence shown here is derived from an EMBL/GenBank/DDBJ whole genome shotgun (WGS) entry which is preliminary data.</text>
</comment>
<dbReference type="Proteomes" id="UP000037035">
    <property type="component" value="Unassembled WGS sequence"/>
</dbReference>
<keyword evidence="2" id="KW-1185">Reference proteome</keyword>
<proteinExistence type="predicted"/>
<gene>
    <name evidence="1" type="ORF">VP01_3315g1</name>
</gene>
<reference evidence="1 2" key="1">
    <citation type="submission" date="2015-08" db="EMBL/GenBank/DDBJ databases">
        <title>Next Generation Sequencing and Analysis of the Genome of Puccinia sorghi L Schw, the Causal Agent of Maize Common Rust.</title>
        <authorList>
            <person name="Rochi L."/>
            <person name="Burguener G."/>
            <person name="Darino M."/>
            <person name="Turjanski A."/>
            <person name="Kreff E."/>
            <person name="Dieguez M.J."/>
            <person name="Sacco F."/>
        </authorList>
    </citation>
    <scope>NUCLEOTIDE SEQUENCE [LARGE SCALE GENOMIC DNA]</scope>
    <source>
        <strain evidence="1 2">RO10H11247</strain>
    </source>
</reference>
<name>A0A0L6UY61_9BASI</name>
<dbReference type="AlphaFoldDB" id="A0A0L6UY61"/>